<dbReference type="PANTHER" id="PTHR47238">
    <property type="entry name" value="MITOGEN-ACTIVATED PROTEIN KINASE KINASE 5"/>
    <property type="match status" value="1"/>
</dbReference>
<dbReference type="GO" id="GO:0004674">
    <property type="term" value="F:protein serine/threonine kinase activity"/>
    <property type="evidence" value="ECO:0007669"/>
    <property type="project" value="UniProtKB-KW"/>
</dbReference>
<dbReference type="InterPro" id="IPR052468">
    <property type="entry name" value="Dual_spec_MAPK_kinase"/>
</dbReference>
<proteinExistence type="inferred from homology"/>
<comment type="catalytic activity">
    <reaction evidence="12">
        <text>L-tyrosyl-[protein] + ATP = O-phospho-L-tyrosyl-[protein] + ADP + H(+)</text>
        <dbReference type="Rhea" id="RHEA:10596"/>
        <dbReference type="Rhea" id="RHEA-COMP:10136"/>
        <dbReference type="Rhea" id="RHEA-COMP:20101"/>
        <dbReference type="ChEBI" id="CHEBI:15378"/>
        <dbReference type="ChEBI" id="CHEBI:30616"/>
        <dbReference type="ChEBI" id="CHEBI:46858"/>
        <dbReference type="ChEBI" id="CHEBI:61978"/>
        <dbReference type="ChEBI" id="CHEBI:456216"/>
        <dbReference type="EC" id="2.7.12.2"/>
    </reaction>
</comment>
<dbReference type="Pfam" id="PF00069">
    <property type="entry name" value="Pkinase"/>
    <property type="match status" value="1"/>
</dbReference>
<dbReference type="GO" id="GO:0005524">
    <property type="term" value="F:ATP binding"/>
    <property type="evidence" value="ECO:0007669"/>
    <property type="project" value="UniProtKB-KW"/>
</dbReference>
<keyword evidence="4" id="KW-0547">Nucleotide-binding</keyword>
<accession>A0A914QSE4</accession>
<dbReference type="Gene3D" id="3.30.200.20">
    <property type="entry name" value="Phosphorylase Kinase, domain 1"/>
    <property type="match status" value="1"/>
</dbReference>
<dbReference type="GO" id="GO:0004713">
    <property type="term" value="F:protein tyrosine kinase activity"/>
    <property type="evidence" value="ECO:0007669"/>
    <property type="project" value="UniProtKB-KW"/>
</dbReference>
<evidence type="ECO:0000256" key="3">
    <source>
        <dbReference type="ARBA" id="ARBA00022679"/>
    </source>
</evidence>
<evidence type="ECO:0000256" key="12">
    <source>
        <dbReference type="ARBA" id="ARBA00051693"/>
    </source>
</evidence>
<evidence type="ECO:0000259" key="13">
    <source>
        <dbReference type="PROSITE" id="PS50011"/>
    </source>
</evidence>
<dbReference type="InterPro" id="IPR011009">
    <property type="entry name" value="Kinase-like_dom_sf"/>
</dbReference>
<evidence type="ECO:0000256" key="8">
    <source>
        <dbReference type="ARBA" id="ARBA00038035"/>
    </source>
</evidence>
<dbReference type="SMART" id="SM00220">
    <property type="entry name" value="S_TKc"/>
    <property type="match status" value="1"/>
</dbReference>
<dbReference type="EC" id="2.7.12.2" evidence="9"/>
<dbReference type="InterPro" id="IPR008271">
    <property type="entry name" value="Ser/Thr_kinase_AS"/>
</dbReference>
<evidence type="ECO:0000256" key="4">
    <source>
        <dbReference type="ARBA" id="ARBA00022741"/>
    </source>
</evidence>
<keyword evidence="2" id="KW-0597">Phosphoprotein</keyword>
<name>A0A914QSE4_9BILA</name>
<evidence type="ECO:0000256" key="11">
    <source>
        <dbReference type="ARBA" id="ARBA00049299"/>
    </source>
</evidence>
<evidence type="ECO:0000256" key="7">
    <source>
        <dbReference type="ARBA" id="ARBA00023137"/>
    </source>
</evidence>
<comment type="catalytic activity">
    <reaction evidence="10">
        <text>L-seryl-[protein] + ATP = O-phospho-L-seryl-[protein] + ADP + H(+)</text>
        <dbReference type="Rhea" id="RHEA:17989"/>
        <dbReference type="Rhea" id="RHEA-COMP:9863"/>
        <dbReference type="Rhea" id="RHEA-COMP:11604"/>
        <dbReference type="ChEBI" id="CHEBI:15378"/>
        <dbReference type="ChEBI" id="CHEBI:29999"/>
        <dbReference type="ChEBI" id="CHEBI:30616"/>
        <dbReference type="ChEBI" id="CHEBI:83421"/>
        <dbReference type="ChEBI" id="CHEBI:456216"/>
        <dbReference type="EC" id="2.7.12.2"/>
    </reaction>
</comment>
<evidence type="ECO:0000256" key="9">
    <source>
        <dbReference type="ARBA" id="ARBA00038999"/>
    </source>
</evidence>
<evidence type="ECO:0000313" key="15">
    <source>
        <dbReference type="WBParaSite" id="PDA_v2.g30333.t1"/>
    </source>
</evidence>
<dbReference type="GO" id="GO:0006950">
    <property type="term" value="P:response to stress"/>
    <property type="evidence" value="ECO:0007669"/>
    <property type="project" value="UniProtKB-ARBA"/>
</dbReference>
<evidence type="ECO:0000256" key="5">
    <source>
        <dbReference type="ARBA" id="ARBA00022777"/>
    </source>
</evidence>
<dbReference type="GO" id="GO:0004708">
    <property type="term" value="F:MAP kinase kinase activity"/>
    <property type="evidence" value="ECO:0007669"/>
    <property type="project" value="UniProtKB-EC"/>
</dbReference>
<dbReference type="PROSITE" id="PS50011">
    <property type="entry name" value="PROTEIN_KINASE_DOM"/>
    <property type="match status" value="1"/>
</dbReference>
<evidence type="ECO:0000256" key="6">
    <source>
        <dbReference type="ARBA" id="ARBA00022840"/>
    </source>
</evidence>
<evidence type="ECO:0000256" key="1">
    <source>
        <dbReference type="ARBA" id="ARBA00022527"/>
    </source>
</evidence>
<keyword evidence="5" id="KW-0418">Kinase</keyword>
<keyword evidence="3" id="KW-0808">Transferase</keyword>
<comment type="catalytic activity">
    <reaction evidence="11">
        <text>L-threonyl-[protein] + ATP = O-phospho-L-threonyl-[protein] + ADP + H(+)</text>
        <dbReference type="Rhea" id="RHEA:46608"/>
        <dbReference type="Rhea" id="RHEA-COMP:11060"/>
        <dbReference type="Rhea" id="RHEA-COMP:11605"/>
        <dbReference type="ChEBI" id="CHEBI:15378"/>
        <dbReference type="ChEBI" id="CHEBI:30013"/>
        <dbReference type="ChEBI" id="CHEBI:30616"/>
        <dbReference type="ChEBI" id="CHEBI:61977"/>
        <dbReference type="ChEBI" id="CHEBI:456216"/>
        <dbReference type="EC" id="2.7.12.2"/>
    </reaction>
</comment>
<organism evidence="14 15">
    <name type="scientific">Panagrolaimus davidi</name>
    <dbReference type="NCBI Taxonomy" id="227884"/>
    <lineage>
        <taxon>Eukaryota</taxon>
        <taxon>Metazoa</taxon>
        <taxon>Ecdysozoa</taxon>
        <taxon>Nematoda</taxon>
        <taxon>Chromadorea</taxon>
        <taxon>Rhabditida</taxon>
        <taxon>Tylenchina</taxon>
        <taxon>Panagrolaimomorpha</taxon>
        <taxon>Panagrolaimoidea</taxon>
        <taxon>Panagrolaimidae</taxon>
        <taxon>Panagrolaimus</taxon>
    </lineage>
</organism>
<dbReference type="PROSITE" id="PS00108">
    <property type="entry name" value="PROTEIN_KINASE_ST"/>
    <property type="match status" value="1"/>
</dbReference>
<dbReference type="Gene3D" id="1.10.510.10">
    <property type="entry name" value="Transferase(Phosphotransferase) domain 1"/>
    <property type="match status" value="1"/>
</dbReference>
<dbReference type="InterPro" id="IPR000719">
    <property type="entry name" value="Prot_kinase_dom"/>
</dbReference>
<protein>
    <recommendedName>
        <fullName evidence="9">mitogen-activated protein kinase kinase</fullName>
        <ecNumber evidence="9">2.7.12.2</ecNumber>
    </recommendedName>
</protein>
<reference evidence="15" key="1">
    <citation type="submission" date="2022-11" db="UniProtKB">
        <authorList>
            <consortium name="WormBaseParasite"/>
        </authorList>
    </citation>
    <scope>IDENTIFICATION</scope>
</reference>
<feature type="domain" description="Protein kinase" evidence="13">
    <location>
        <begin position="37"/>
        <end position="287"/>
    </location>
</feature>
<dbReference type="WBParaSite" id="PDA_v2.g30333.t1">
    <property type="protein sequence ID" value="PDA_v2.g30333.t1"/>
    <property type="gene ID" value="PDA_v2.g30333"/>
</dbReference>
<keyword evidence="7" id="KW-0829">Tyrosine-protein kinase</keyword>
<evidence type="ECO:0000256" key="10">
    <source>
        <dbReference type="ARBA" id="ARBA00049014"/>
    </source>
</evidence>
<keyword evidence="6" id="KW-0067">ATP-binding</keyword>
<dbReference type="PANTHER" id="PTHR47238:SF2">
    <property type="entry name" value="DUAL SPECIFICITY MITOGEN-ACTIVATED PROTEIN KINASE KINASE HEMIPTEROUS"/>
    <property type="match status" value="1"/>
</dbReference>
<dbReference type="SUPFAM" id="SSF56112">
    <property type="entry name" value="Protein kinase-like (PK-like)"/>
    <property type="match status" value="1"/>
</dbReference>
<dbReference type="AlphaFoldDB" id="A0A914QSE4"/>
<evidence type="ECO:0000313" key="14">
    <source>
        <dbReference type="Proteomes" id="UP000887578"/>
    </source>
</evidence>
<dbReference type="FunFam" id="3.30.200.20:FF:000040">
    <property type="entry name" value="Dual specificity mitogen-activated protein kinase kinase"/>
    <property type="match status" value="1"/>
</dbReference>
<evidence type="ECO:0000256" key="2">
    <source>
        <dbReference type="ARBA" id="ARBA00022553"/>
    </source>
</evidence>
<sequence>MNHYQNEEDRKYERIKNNSGKLQIGPQLYENVKIDNLRVMFDLGSGAFGKVTQRVLNNRILAVKEMQKTDNEEENKRIYMDLQVITCNDCSFIVKSYGYIITFDHVYICMEKMEMCLEKLNKKYIKPQEMNIPECILGKITVPVVTALKYLNDEHEIMHRDIKPSNILIDLNGNIKLCDFGIAGKIIDSDESIGCRAYLSPERMKRSKYDIRADIWSLGITLIELATSKFPYPFESYFELFYAVTEMSAPKLPKNFSHDFHEFLDKCLEKDVEKRANYNELESMKWYQIQNALKCDVEKWLANVCDALIEDGDSEN</sequence>
<keyword evidence="1" id="KW-0723">Serine/threonine-protein kinase</keyword>
<comment type="similarity">
    <text evidence="8">Belongs to the protein kinase superfamily. STE Ser/Thr protein kinase family. MAP kinase kinase subfamily.</text>
</comment>
<dbReference type="Proteomes" id="UP000887578">
    <property type="component" value="Unplaced"/>
</dbReference>
<keyword evidence="14" id="KW-1185">Reference proteome</keyword>